<dbReference type="KEGG" id="pzh:CX676_13835"/>
<evidence type="ECO:0000256" key="1">
    <source>
        <dbReference type="SAM" id="MobiDB-lite"/>
    </source>
</evidence>
<accession>A0A2H5F0N2</accession>
<evidence type="ECO:0000313" key="4">
    <source>
        <dbReference type="Proteomes" id="UP000234530"/>
    </source>
</evidence>
<dbReference type="OrthoDB" id="7791409at2"/>
<protein>
    <recommendedName>
        <fullName evidence="5">DUF2125 domain-containing protein</fullName>
    </recommendedName>
</protein>
<feature type="compositionally biased region" description="Low complexity" evidence="1">
    <location>
        <begin position="442"/>
        <end position="458"/>
    </location>
</feature>
<evidence type="ECO:0008006" key="5">
    <source>
        <dbReference type="Google" id="ProtNLM"/>
    </source>
</evidence>
<name>A0A2H5F0N2_9RHOB</name>
<keyword evidence="4" id="KW-1185">Reference proteome</keyword>
<evidence type="ECO:0000256" key="2">
    <source>
        <dbReference type="SAM" id="SignalP"/>
    </source>
</evidence>
<feature type="region of interest" description="Disordered" evidence="1">
    <location>
        <begin position="260"/>
        <end position="282"/>
    </location>
</feature>
<sequence>MNRLLATTSIALLAATTPGWAEITPAQVWDHLVQQYQSMGYTVTEGSREEAGDTLTITDAKVAVDGEMSDVTMTVPKLVLNQTGDGNVRWTMDGAATGEVTMPAPEGGQDQTSTFTVDMPGNETVTSGSVGDLTHDFKAQQMLVTLNMPLADTGETMPVSMTFDGVAGKQHSVTSDAGEDTTFDSTVDKVTVSAKADMPETADGGPGALALDGTAEGLAMTGRIMMAPGEFDMETQLEEALQAGTAFDFTLNYAGSNGTFSFSGPGEDGTPQSADGSYSSGPGSATFGMSQAGLKYATAAETIDTTMNIGTLPFPISYQLAKGGFDIEMPLMGSGEPAPFKLLTSFTGLAINDEIWAMFDPEAKLARDPADLNIDLSGEVLMPESILTPPAGLDAAMDEAADGAAGEDAAATDTADAEAAADAATAAAEAAAAAAAAAAGGETPDAADSADAATGTDAPHMADMPQPPVPVRVTLNDVSINAVGAQAKFSGELTAPEGGDMTTAPVGEISGELTGVNALLDTLGAMGLVPQDQMMGAKMMLSMFAKPVEGQPDKLETKLEFREGGSIFANGQQVK</sequence>
<organism evidence="3 4">
    <name type="scientific">Paracoccus zhejiangensis</name>
    <dbReference type="NCBI Taxonomy" id="1077935"/>
    <lineage>
        <taxon>Bacteria</taxon>
        <taxon>Pseudomonadati</taxon>
        <taxon>Pseudomonadota</taxon>
        <taxon>Alphaproteobacteria</taxon>
        <taxon>Rhodobacterales</taxon>
        <taxon>Paracoccaceae</taxon>
        <taxon>Paracoccus</taxon>
    </lineage>
</organism>
<proteinExistence type="predicted"/>
<feature type="compositionally biased region" description="Polar residues" evidence="1">
    <location>
        <begin position="270"/>
        <end position="282"/>
    </location>
</feature>
<feature type="chain" id="PRO_5014171759" description="DUF2125 domain-containing protein" evidence="2">
    <location>
        <begin position="22"/>
        <end position="575"/>
    </location>
</feature>
<dbReference type="Proteomes" id="UP000234530">
    <property type="component" value="Chromosome"/>
</dbReference>
<dbReference type="Pfam" id="PF09898">
    <property type="entry name" value="DUF2125"/>
    <property type="match status" value="1"/>
</dbReference>
<feature type="signal peptide" evidence="2">
    <location>
        <begin position="1"/>
        <end position="21"/>
    </location>
</feature>
<evidence type="ECO:0000313" key="3">
    <source>
        <dbReference type="EMBL" id="AUH65119.1"/>
    </source>
</evidence>
<dbReference type="InterPro" id="IPR018666">
    <property type="entry name" value="DUF2125"/>
</dbReference>
<dbReference type="AlphaFoldDB" id="A0A2H5F0N2"/>
<dbReference type="RefSeq" id="WP_101753146.1">
    <property type="nucleotide sequence ID" value="NZ_CP025430.1"/>
</dbReference>
<feature type="region of interest" description="Disordered" evidence="1">
    <location>
        <begin position="442"/>
        <end position="464"/>
    </location>
</feature>
<keyword evidence="2" id="KW-0732">Signal</keyword>
<gene>
    <name evidence="3" type="ORF">CX676_13835</name>
</gene>
<reference evidence="3 4" key="1">
    <citation type="journal article" date="2013" name="Antonie Van Leeuwenhoek">
        <title>Paracoccus zhejiangensis sp. nov., isolated from activated sludge in wastewater-treatment system.</title>
        <authorList>
            <person name="Wu Z.G."/>
            <person name="Zhang D.F."/>
            <person name="Liu Y.L."/>
            <person name="Wang F."/>
            <person name="Jiang X."/>
            <person name="Li C."/>
            <person name="Li S.P."/>
            <person name="Hong Q."/>
            <person name="Li W.J."/>
        </authorList>
    </citation>
    <scope>NUCLEOTIDE SEQUENCE [LARGE SCALE GENOMIC DNA]</scope>
    <source>
        <strain evidence="3 4">J6</strain>
    </source>
</reference>
<dbReference type="EMBL" id="CP025430">
    <property type="protein sequence ID" value="AUH65119.1"/>
    <property type="molecule type" value="Genomic_DNA"/>
</dbReference>